<dbReference type="RefSeq" id="XP_022311313.1">
    <property type="nucleotide sequence ID" value="XM_022455605.1"/>
</dbReference>
<dbReference type="KEGG" id="cvn:111116604"/>
<name>A0A8B8C6H7_CRAVI</name>
<evidence type="ECO:0000256" key="2">
    <source>
        <dbReference type="SAM" id="Phobius"/>
    </source>
</evidence>
<dbReference type="AlphaFoldDB" id="A0A8B8C6H7"/>
<gene>
    <name evidence="4" type="primary">LOC111116604</name>
</gene>
<keyword evidence="2" id="KW-0472">Membrane</keyword>
<sequence length="148" mass="16703">MGSKFLFTNKATITPDQRFCELIESPDSRTFKLTGQKSVATQFNGINTKKRTWIFRAFLTLLLCSVVAEGAVLLFWARRCANSEIDQKITTPEKPFTSQPDTTKGRKTGIPTKKNRLSTTEYSLPIPITQLDTITTSNLQLILPIKYI</sequence>
<proteinExistence type="predicted"/>
<keyword evidence="2" id="KW-1133">Transmembrane helix</keyword>
<feature type="region of interest" description="Disordered" evidence="1">
    <location>
        <begin position="91"/>
        <end position="114"/>
    </location>
</feature>
<evidence type="ECO:0000313" key="4">
    <source>
        <dbReference type="RefSeq" id="XP_022311313.1"/>
    </source>
</evidence>
<evidence type="ECO:0000256" key="1">
    <source>
        <dbReference type="SAM" id="MobiDB-lite"/>
    </source>
</evidence>
<dbReference type="GeneID" id="111116604"/>
<accession>A0A8B8C6H7</accession>
<dbReference type="Proteomes" id="UP000694844">
    <property type="component" value="Chromosome 10"/>
</dbReference>
<organism evidence="3 4">
    <name type="scientific">Crassostrea virginica</name>
    <name type="common">Eastern oyster</name>
    <dbReference type="NCBI Taxonomy" id="6565"/>
    <lineage>
        <taxon>Eukaryota</taxon>
        <taxon>Metazoa</taxon>
        <taxon>Spiralia</taxon>
        <taxon>Lophotrochozoa</taxon>
        <taxon>Mollusca</taxon>
        <taxon>Bivalvia</taxon>
        <taxon>Autobranchia</taxon>
        <taxon>Pteriomorphia</taxon>
        <taxon>Ostreida</taxon>
        <taxon>Ostreoidea</taxon>
        <taxon>Ostreidae</taxon>
        <taxon>Crassostrea</taxon>
    </lineage>
</organism>
<feature type="transmembrane region" description="Helical" evidence="2">
    <location>
        <begin position="53"/>
        <end position="77"/>
    </location>
</feature>
<keyword evidence="3" id="KW-1185">Reference proteome</keyword>
<protein>
    <submittedName>
        <fullName evidence="4">Uncharacterized protein LOC111116604</fullName>
    </submittedName>
</protein>
<reference evidence="4" key="1">
    <citation type="submission" date="2025-08" db="UniProtKB">
        <authorList>
            <consortium name="RefSeq"/>
        </authorList>
    </citation>
    <scope>IDENTIFICATION</scope>
    <source>
        <tissue evidence="4">Whole sample</tissue>
    </source>
</reference>
<evidence type="ECO:0000313" key="3">
    <source>
        <dbReference type="Proteomes" id="UP000694844"/>
    </source>
</evidence>
<keyword evidence="2" id="KW-0812">Transmembrane</keyword>